<dbReference type="EMBL" id="UINC01006170">
    <property type="protein sequence ID" value="SVA25911.1"/>
    <property type="molecule type" value="Genomic_DNA"/>
</dbReference>
<sequence length="29" mass="3016">MRPEEREVASLGGIVAECCLAVPKGATDN</sequence>
<gene>
    <name evidence="1" type="ORF">METZ01_LOCUS78765</name>
</gene>
<protein>
    <submittedName>
        <fullName evidence="1">Uncharacterized protein</fullName>
    </submittedName>
</protein>
<reference evidence="1" key="1">
    <citation type="submission" date="2018-05" db="EMBL/GenBank/DDBJ databases">
        <authorList>
            <person name="Lanie J.A."/>
            <person name="Ng W.-L."/>
            <person name="Kazmierczak K.M."/>
            <person name="Andrzejewski T.M."/>
            <person name="Davidsen T.M."/>
            <person name="Wayne K.J."/>
            <person name="Tettelin H."/>
            <person name="Glass J.I."/>
            <person name="Rusch D."/>
            <person name="Podicherti R."/>
            <person name="Tsui H.-C.T."/>
            <person name="Winkler M.E."/>
        </authorList>
    </citation>
    <scope>NUCLEOTIDE SEQUENCE</scope>
</reference>
<proteinExistence type="predicted"/>
<organism evidence="1">
    <name type="scientific">marine metagenome</name>
    <dbReference type="NCBI Taxonomy" id="408172"/>
    <lineage>
        <taxon>unclassified sequences</taxon>
        <taxon>metagenomes</taxon>
        <taxon>ecological metagenomes</taxon>
    </lineage>
</organism>
<accession>A0A381UDT2</accession>
<name>A0A381UDT2_9ZZZZ</name>
<evidence type="ECO:0000313" key="1">
    <source>
        <dbReference type="EMBL" id="SVA25911.1"/>
    </source>
</evidence>
<dbReference type="AlphaFoldDB" id="A0A381UDT2"/>